<dbReference type="Proteomes" id="UP000192903">
    <property type="component" value="Unassembled WGS sequence"/>
</dbReference>
<dbReference type="PANTHER" id="PTHR38590:SF1">
    <property type="entry name" value="BLL0828 PROTEIN"/>
    <property type="match status" value="1"/>
</dbReference>
<dbReference type="Gene3D" id="3.40.960.10">
    <property type="entry name" value="VSR Endonuclease"/>
    <property type="match status" value="1"/>
</dbReference>
<evidence type="ECO:0000256" key="1">
    <source>
        <dbReference type="SAM" id="MobiDB-lite"/>
    </source>
</evidence>
<dbReference type="EMBL" id="FXAF01000002">
    <property type="protein sequence ID" value="SMF02741.1"/>
    <property type="molecule type" value="Genomic_DNA"/>
</dbReference>
<dbReference type="CDD" id="cd01038">
    <property type="entry name" value="Endonuclease_DUF559"/>
    <property type="match status" value="1"/>
</dbReference>
<reference evidence="4" key="1">
    <citation type="submission" date="2017-04" db="EMBL/GenBank/DDBJ databases">
        <authorList>
            <person name="Varghese N."/>
            <person name="Submissions S."/>
        </authorList>
    </citation>
    <scope>NUCLEOTIDE SEQUENCE [LARGE SCALE GENOMIC DNA]</scope>
    <source>
        <strain evidence="4">B4P</strain>
    </source>
</reference>
<dbReference type="GO" id="GO:0004519">
    <property type="term" value="F:endonuclease activity"/>
    <property type="evidence" value="ECO:0007669"/>
    <property type="project" value="UniProtKB-KW"/>
</dbReference>
<dbReference type="STRING" id="464029.SAMN02982989_4558"/>
<organism evidence="3 4">
    <name type="scientific">Xaviernesmea oryzae</name>
    <dbReference type="NCBI Taxonomy" id="464029"/>
    <lineage>
        <taxon>Bacteria</taxon>
        <taxon>Pseudomonadati</taxon>
        <taxon>Pseudomonadota</taxon>
        <taxon>Alphaproteobacteria</taxon>
        <taxon>Hyphomicrobiales</taxon>
        <taxon>Rhizobiaceae</taxon>
        <taxon>Rhizobium/Agrobacterium group</taxon>
        <taxon>Xaviernesmea</taxon>
    </lineage>
</organism>
<dbReference type="Pfam" id="PF04480">
    <property type="entry name" value="DUF559"/>
    <property type="match status" value="1"/>
</dbReference>
<feature type="region of interest" description="Disordered" evidence="1">
    <location>
        <begin position="1"/>
        <end position="86"/>
    </location>
</feature>
<dbReference type="InterPro" id="IPR047216">
    <property type="entry name" value="Endonuclease_DUF559_bact"/>
</dbReference>
<dbReference type="InterPro" id="IPR011335">
    <property type="entry name" value="Restrct_endonuc-II-like"/>
</dbReference>
<dbReference type="AlphaFoldDB" id="A0A1X7CT90"/>
<accession>A0A1X7CT90</accession>
<dbReference type="SUPFAM" id="SSF52980">
    <property type="entry name" value="Restriction endonuclease-like"/>
    <property type="match status" value="1"/>
</dbReference>
<gene>
    <name evidence="3" type="ORF">SAMN02982989_4558</name>
</gene>
<evidence type="ECO:0000313" key="3">
    <source>
        <dbReference type="EMBL" id="SMF02741.1"/>
    </source>
</evidence>
<protein>
    <submittedName>
        <fullName evidence="3">Very-short-patch-repair endonuclease</fullName>
    </submittedName>
</protein>
<name>A0A1X7CT90_9HYPH</name>
<evidence type="ECO:0000259" key="2">
    <source>
        <dbReference type="Pfam" id="PF04480"/>
    </source>
</evidence>
<dbReference type="InterPro" id="IPR007569">
    <property type="entry name" value="DUF559"/>
</dbReference>
<proteinExistence type="predicted"/>
<sequence length="199" mass="22422">MSSVNMVSALPQPPSSDPSGHLLPAGEKGSTETAARSPFSPRGEGARRADEGATGTTKKIRQDIRKHRPGKTNQARQLRRNETEEEWSDLRARRLNGHKFARQVPLGPYIVDFLCREHGLIVEVDGSQHADNAYDRRRTDWLNAQGYAVLRFWNHEISHERRSVLETILAALNYRLLADPASGFYSPASLQKENKEQQP</sequence>
<keyword evidence="3" id="KW-0255">Endonuclease</keyword>
<dbReference type="PANTHER" id="PTHR38590">
    <property type="entry name" value="BLL0828 PROTEIN"/>
    <property type="match status" value="1"/>
</dbReference>
<keyword evidence="3" id="KW-0378">Hydrolase</keyword>
<evidence type="ECO:0000313" key="4">
    <source>
        <dbReference type="Proteomes" id="UP000192903"/>
    </source>
</evidence>
<keyword evidence="3" id="KW-0540">Nuclease</keyword>
<feature type="domain" description="DUF559" evidence="2">
    <location>
        <begin position="72"/>
        <end position="172"/>
    </location>
</feature>
<keyword evidence="4" id="KW-1185">Reference proteome</keyword>